<evidence type="ECO:0000313" key="1">
    <source>
        <dbReference type="EMBL" id="MDA5094820.1"/>
    </source>
</evidence>
<protein>
    <submittedName>
        <fullName evidence="1">Uncharacterized protein</fullName>
    </submittedName>
</protein>
<dbReference type="RefSeq" id="WP_271054528.1">
    <property type="nucleotide sequence ID" value="NZ_JAQIIO010000006.1"/>
</dbReference>
<evidence type="ECO:0000313" key="2">
    <source>
        <dbReference type="Proteomes" id="UP001528040"/>
    </source>
</evidence>
<proteinExistence type="predicted"/>
<accession>A0ABT4W2T9</accession>
<dbReference type="EMBL" id="JAQIIO010000006">
    <property type="protein sequence ID" value="MDA5094820.1"/>
    <property type="molecule type" value="Genomic_DNA"/>
</dbReference>
<organism evidence="1 2">
    <name type="scientific">Aliiroseovarius salicola</name>
    <dbReference type="NCBI Taxonomy" id="3009082"/>
    <lineage>
        <taxon>Bacteria</taxon>
        <taxon>Pseudomonadati</taxon>
        <taxon>Pseudomonadota</taxon>
        <taxon>Alphaproteobacteria</taxon>
        <taxon>Rhodobacterales</taxon>
        <taxon>Paracoccaceae</taxon>
        <taxon>Aliiroseovarius</taxon>
    </lineage>
</organism>
<gene>
    <name evidence="1" type="ORF">O2N63_12065</name>
</gene>
<keyword evidence="2" id="KW-1185">Reference proteome</keyword>
<dbReference type="Proteomes" id="UP001528040">
    <property type="component" value="Unassembled WGS sequence"/>
</dbReference>
<comment type="caution">
    <text evidence="1">The sequence shown here is derived from an EMBL/GenBank/DDBJ whole genome shotgun (WGS) entry which is preliminary data.</text>
</comment>
<reference evidence="1 2" key="1">
    <citation type="submission" date="2023-01" db="EMBL/GenBank/DDBJ databases">
        <authorList>
            <person name="Yoon J.-W."/>
        </authorList>
    </citation>
    <scope>NUCLEOTIDE SEQUENCE [LARGE SCALE GENOMIC DNA]</scope>
    <source>
        <strain evidence="1 2">KMU-50</strain>
    </source>
</reference>
<name>A0ABT4W2T9_9RHOB</name>
<sequence length="89" mass="9863">MYQNAKAKRAIFNMCLSNRSCAFDVRASLNLHPEIVLLEKPNPSSSPNSNDKTTAMVFQRAMASKGEKYFGLTKTSCLPYRVRSGASTN</sequence>